<name>X1P0F5_9ZZZZ</name>
<dbReference type="AlphaFoldDB" id="X1P0F5"/>
<gene>
    <name evidence="1" type="ORF">S06H3_54289</name>
</gene>
<comment type="caution">
    <text evidence="1">The sequence shown here is derived from an EMBL/GenBank/DDBJ whole genome shotgun (WGS) entry which is preliminary data.</text>
</comment>
<reference evidence="1" key="1">
    <citation type="journal article" date="2014" name="Front. Microbiol.">
        <title>High frequency of phylogenetically diverse reductive dehalogenase-homologous genes in deep subseafloor sedimentary metagenomes.</title>
        <authorList>
            <person name="Kawai M."/>
            <person name="Futagami T."/>
            <person name="Toyoda A."/>
            <person name="Takaki Y."/>
            <person name="Nishi S."/>
            <person name="Hori S."/>
            <person name="Arai W."/>
            <person name="Tsubouchi T."/>
            <person name="Morono Y."/>
            <person name="Uchiyama I."/>
            <person name="Ito T."/>
            <person name="Fujiyama A."/>
            <person name="Inagaki F."/>
            <person name="Takami H."/>
        </authorList>
    </citation>
    <scope>NUCLEOTIDE SEQUENCE</scope>
    <source>
        <strain evidence="1">Expedition CK06-06</strain>
    </source>
</reference>
<organism evidence="1">
    <name type="scientific">marine sediment metagenome</name>
    <dbReference type="NCBI Taxonomy" id="412755"/>
    <lineage>
        <taxon>unclassified sequences</taxon>
        <taxon>metagenomes</taxon>
        <taxon>ecological metagenomes</taxon>
    </lineage>
</organism>
<evidence type="ECO:0000313" key="1">
    <source>
        <dbReference type="EMBL" id="GAI49792.1"/>
    </source>
</evidence>
<protein>
    <submittedName>
        <fullName evidence="1">Uncharacterized protein</fullName>
    </submittedName>
</protein>
<sequence>RQKRGLGSPLNASYRTGRRFTWYKPEEFGLQAPGRERGALFNNGKLSVGWVSTAKFFEKVLTKGVRTPYI</sequence>
<accession>X1P0F5</accession>
<feature type="non-terminal residue" evidence="1">
    <location>
        <position position="1"/>
    </location>
</feature>
<proteinExistence type="predicted"/>
<dbReference type="EMBL" id="BARV01034712">
    <property type="protein sequence ID" value="GAI49792.1"/>
    <property type="molecule type" value="Genomic_DNA"/>
</dbReference>